<dbReference type="InterPro" id="IPR014710">
    <property type="entry name" value="RmlC-like_jellyroll"/>
</dbReference>
<evidence type="ECO:0000259" key="4">
    <source>
        <dbReference type="PROSITE" id="PS50042"/>
    </source>
</evidence>
<dbReference type="PROSITE" id="PS51063">
    <property type="entry name" value="HTH_CRP_2"/>
    <property type="match status" value="1"/>
</dbReference>
<evidence type="ECO:0000313" key="6">
    <source>
        <dbReference type="EMBL" id="MBW7572734.1"/>
    </source>
</evidence>
<dbReference type="PANTHER" id="PTHR24567:SF74">
    <property type="entry name" value="HTH-TYPE TRANSCRIPTIONAL REGULATOR ARCR"/>
    <property type="match status" value="1"/>
</dbReference>
<keyword evidence="2" id="KW-0238">DNA-binding</keyword>
<dbReference type="InterPro" id="IPR012318">
    <property type="entry name" value="HTH_CRP"/>
</dbReference>
<dbReference type="Proteomes" id="UP000719942">
    <property type="component" value="Unassembled WGS sequence"/>
</dbReference>
<feature type="domain" description="HTH crp-type" evidence="5">
    <location>
        <begin position="135"/>
        <end position="198"/>
    </location>
</feature>
<gene>
    <name evidence="6" type="ORF">J5W02_07890</name>
</gene>
<dbReference type="RefSeq" id="WP_219965121.1">
    <property type="nucleotide sequence ID" value="NZ_JAGFNZ010000002.1"/>
</dbReference>
<evidence type="ECO:0000259" key="5">
    <source>
        <dbReference type="PROSITE" id="PS51063"/>
    </source>
</evidence>
<protein>
    <submittedName>
        <fullName evidence="6">Crp/Fnr family transcriptional regulator</fullName>
    </submittedName>
</protein>
<dbReference type="CDD" id="cd00038">
    <property type="entry name" value="CAP_ED"/>
    <property type="match status" value="1"/>
</dbReference>
<organism evidence="6 7">
    <name type="scientific">Caproiciproducens faecalis</name>
    <dbReference type="NCBI Taxonomy" id="2820301"/>
    <lineage>
        <taxon>Bacteria</taxon>
        <taxon>Bacillati</taxon>
        <taxon>Bacillota</taxon>
        <taxon>Clostridia</taxon>
        <taxon>Eubacteriales</taxon>
        <taxon>Acutalibacteraceae</taxon>
        <taxon>Caproiciproducens</taxon>
    </lineage>
</organism>
<dbReference type="Pfam" id="PF13545">
    <property type="entry name" value="HTH_Crp_2"/>
    <property type="match status" value="1"/>
</dbReference>
<dbReference type="Gene3D" id="2.60.120.10">
    <property type="entry name" value="Jelly Rolls"/>
    <property type="match status" value="1"/>
</dbReference>
<proteinExistence type="predicted"/>
<keyword evidence="1" id="KW-0805">Transcription regulation</keyword>
<accession>A0ABS7DN47</accession>
<dbReference type="Pfam" id="PF00027">
    <property type="entry name" value="cNMP_binding"/>
    <property type="match status" value="1"/>
</dbReference>
<dbReference type="SMART" id="SM00419">
    <property type="entry name" value="HTH_CRP"/>
    <property type="match status" value="1"/>
</dbReference>
<keyword evidence="7" id="KW-1185">Reference proteome</keyword>
<dbReference type="SMART" id="SM00100">
    <property type="entry name" value="cNMP"/>
    <property type="match status" value="1"/>
</dbReference>
<comment type="caution">
    <text evidence="6">The sequence shown here is derived from an EMBL/GenBank/DDBJ whole genome shotgun (WGS) entry which is preliminary data.</text>
</comment>
<evidence type="ECO:0000256" key="1">
    <source>
        <dbReference type="ARBA" id="ARBA00023015"/>
    </source>
</evidence>
<reference evidence="6 7" key="1">
    <citation type="submission" date="2021-03" db="EMBL/GenBank/DDBJ databases">
        <title>Caproiciproducens sp. nov. isolated from feces of cow.</title>
        <authorList>
            <person name="Choi J.-Y."/>
        </authorList>
    </citation>
    <scope>NUCLEOTIDE SEQUENCE [LARGE SCALE GENOMIC DNA]</scope>
    <source>
        <strain evidence="6 7">AGMB10547</strain>
    </source>
</reference>
<dbReference type="InterPro" id="IPR050397">
    <property type="entry name" value="Env_Response_Regulators"/>
</dbReference>
<dbReference type="SUPFAM" id="SSF46785">
    <property type="entry name" value="Winged helix' DNA-binding domain"/>
    <property type="match status" value="1"/>
</dbReference>
<dbReference type="PANTHER" id="PTHR24567">
    <property type="entry name" value="CRP FAMILY TRANSCRIPTIONAL REGULATORY PROTEIN"/>
    <property type="match status" value="1"/>
</dbReference>
<evidence type="ECO:0000256" key="2">
    <source>
        <dbReference type="ARBA" id="ARBA00023125"/>
    </source>
</evidence>
<keyword evidence="3" id="KW-0804">Transcription</keyword>
<dbReference type="InterPro" id="IPR036390">
    <property type="entry name" value="WH_DNA-bd_sf"/>
</dbReference>
<dbReference type="EMBL" id="JAGFNZ010000002">
    <property type="protein sequence ID" value="MBW7572734.1"/>
    <property type="molecule type" value="Genomic_DNA"/>
</dbReference>
<dbReference type="SUPFAM" id="SSF51206">
    <property type="entry name" value="cAMP-binding domain-like"/>
    <property type="match status" value="1"/>
</dbReference>
<name>A0ABS7DN47_9FIRM</name>
<evidence type="ECO:0000256" key="3">
    <source>
        <dbReference type="ARBA" id="ARBA00023163"/>
    </source>
</evidence>
<feature type="domain" description="Cyclic nucleotide-binding" evidence="4">
    <location>
        <begin position="1"/>
        <end position="121"/>
    </location>
</feature>
<sequence length="206" mass="23615">MELFQQKNIGDVLEKSHTPRHYEKNRMIYWQEAPAGEFYYLKRGKVKIFISSESGMEKTLTVLEPGSIFGEAAFFDGMPRVSSAKTMVKSEIITVTRQSLMDCIRREPQLAMYLLTYLSQTIRMLSAQVNSMTFLQADQRLARLLLSLEKNKTVPATHEDLAALAGVSRVTVSRVLREFSQKGWTATHYREVVILDEVGLNRFIEE</sequence>
<dbReference type="PROSITE" id="PS50042">
    <property type="entry name" value="CNMP_BINDING_3"/>
    <property type="match status" value="1"/>
</dbReference>
<dbReference type="InterPro" id="IPR018490">
    <property type="entry name" value="cNMP-bd_dom_sf"/>
</dbReference>
<dbReference type="InterPro" id="IPR000595">
    <property type="entry name" value="cNMP-bd_dom"/>
</dbReference>
<evidence type="ECO:0000313" key="7">
    <source>
        <dbReference type="Proteomes" id="UP000719942"/>
    </source>
</evidence>